<evidence type="ECO:0000313" key="2">
    <source>
        <dbReference type="EMBL" id="NEX23676.1"/>
    </source>
</evidence>
<dbReference type="AlphaFoldDB" id="A0A6P1E3R5"/>
<feature type="chain" id="PRO_5026817901" description="DUF3617 family protein" evidence="1">
    <location>
        <begin position="25"/>
        <end position="174"/>
    </location>
</feature>
<gene>
    <name evidence="2" type="ORF">G3480_25955</name>
</gene>
<dbReference type="RefSeq" id="WP_164657097.1">
    <property type="nucleotide sequence ID" value="NZ_JAAIJR010000270.1"/>
</dbReference>
<reference evidence="2 3" key="2">
    <citation type="submission" date="2020-02" db="EMBL/GenBank/DDBJ databases">
        <title>Genome sequences of Thiorhodococcus mannitoliphagus and Thiorhodococcus minor, purple sulfur photosynthetic bacteria in the gammaproteobacterial family, Chromatiaceae.</title>
        <authorList>
            <person name="Aviles F.A."/>
            <person name="Meyer T.E."/>
            <person name="Kyndt J.A."/>
        </authorList>
    </citation>
    <scope>NUCLEOTIDE SEQUENCE [LARGE SCALE GENOMIC DNA]</scope>
    <source>
        <strain evidence="2 3">DSM 18266</strain>
    </source>
</reference>
<proteinExistence type="predicted"/>
<comment type="caution">
    <text evidence="2">The sequence shown here is derived from an EMBL/GenBank/DDBJ whole genome shotgun (WGS) entry which is preliminary data.</text>
</comment>
<sequence>MSLSKPNVFATVIFFGTLSFPVLAADLSGCDQEELDILMQQVKRGYWTIDEVVSHCQPGYVGRRNRSSCKSFAGSWHSDEYNETVNLEQTGEELHGTCDTRGFTHSMKGIVTGNTATYNTTRTNKHDGCTTVMYGNAELIDNCSKLKRVVNKTDGNCDLSTSFGNVVIYELDRR</sequence>
<reference evidence="3" key="1">
    <citation type="journal article" date="2020" name="Microbiol. Resour. Announc.">
        <title>Draft Genome Sequences of Thiorhodococcus mannitoliphagus and Thiorhodococcus minor, Purple Sulfur Photosynthetic Bacteria in the Gammaproteobacterial Family Chromatiaceae.</title>
        <authorList>
            <person name="Aviles F.A."/>
            <person name="Meyer T.E."/>
            <person name="Kyndt J.A."/>
        </authorList>
    </citation>
    <scope>NUCLEOTIDE SEQUENCE [LARGE SCALE GENOMIC DNA]</scope>
    <source>
        <strain evidence="3">DSM 18266</strain>
    </source>
</reference>
<feature type="signal peptide" evidence="1">
    <location>
        <begin position="1"/>
        <end position="24"/>
    </location>
</feature>
<name>A0A6P1E3R5_9GAMM</name>
<keyword evidence="1" id="KW-0732">Signal</keyword>
<evidence type="ECO:0008006" key="4">
    <source>
        <dbReference type="Google" id="ProtNLM"/>
    </source>
</evidence>
<protein>
    <recommendedName>
        <fullName evidence="4">DUF3617 family protein</fullName>
    </recommendedName>
</protein>
<dbReference type="EMBL" id="JAAIJR010000270">
    <property type="protein sequence ID" value="NEX23676.1"/>
    <property type="molecule type" value="Genomic_DNA"/>
</dbReference>
<keyword evidence="3" id="KW-1185">Reference proteome</keyword>
<evidence type="ECO:0000313" key="3">
    <source>
        <dbReference type="Proteomes" id="UP000471640"/>
    </source>
</evidence>
<evidence type="ECO:0000256" key="1">
    <source>
        <dbReference type="SAM" id="SignalP"/>
    </source>
</evidence>
<accession>A0A6P1E3R5</accession>
<dbReference type="Proteomes" id="UP000471640">
    <property type="component" value="Unassembled WGS sequence"/>
</dbReference>
<organism evidence="2 3">
    <name type="scientific">Thiorhodococcus mannitoliphagus</name>
    <dbReference type="NCBI Taxonomy" id="329406"/>
    <lineage>
        <taxon>Bacteria</taxon>
        <taxon>Pseudomonadati</taxon>
        <taxon>Pseudomonadota</taxon>
        <taxon>Gammaproteobacteria</taxon>
        <taxon>Chromatiales</taxon>
        <taxon>Chromatiaceae</taxon>
        <taxon>Thiorhodococcus</taxon>
    </lineage>
</organism>